<gene>
    <name evidence="1" type="primary">WBGene00118787</name>
</gene>
<dbReference type="EnsemblMetazoa" id="PPA29233.1">
    <property type="protein sequence ID" value="PPA29233.1"/>
    <property type="gene ID" value="WBGene00118787"/>
</dbReference>
<protein>
    <submittedName>
        <fullName evidence="1">Uncharacterized protein</fullName>
    </submittedName>
</protein>
<organism evidence="1 2">
    <name type="scientific">Pristionchus pacificus</name>
    <name type="common">Parasitic nematode worm</name>
    <dbReference type="NCBI Taxonomy" id="54126"/>
    <lineage>
        <taxon>Eukaryota</taxon>
        <taxon>Metazoa</taxon>
        <taxon>Ecdysozoa</taxon>
        <taxon>Nematoda</taxon>
        <taxon>Chromadorea</taxon>
        <taxon>Rhabditida</taxon>
        <taxon>Rhabditina</taxon>
        <taxon>Diplogasteromorpha</taxon>
        <taxon>Diplogasteroidea</taxon>
        <taxon>Neodiplogasteridae</taxon>
        <taxon>Pristionchus</taxon>
    </lineage>
</organism>
<reference evidence="2" key="1">
    <citation type="journal article" date="2008" name="Nat. Genet.">
        <title>The Pristionchus pacificus genome provides a unique perspective on nematode lifestyle and parasitism.</title>
        <authorList>
            <person name="Dieterich C."/>
            <person name="Clifton S.W."/>
            <person name="Schuster L.N."/>
            <person name="Chinwalla A."/>
            <person name="Delehaunty K."/>
            <person name="Dinkelacker I."/>
            <person name="Fulton L."/>
            <person name="Fulton R."/>
            <person name="Godfrey J."/>
            <person name="Minx P."/>
            <person name="Mitreva M."/>
            <person name="Roeseler W."/>
            <person name="Tian H."/>
            <person name="Witte H."/>
            <person name="Yang S.P."/>
            <person name="Wilson R.K."/>
            <person name="Sommer R.J."/>
        </authorList>
    </citation>
    <scope>NUCLEOTIDE SEQUENCE [LARGE SCALE GENOMIC DNA]</scope>
    <source>
        <strain evidence="2">PS312</strain>
    </source>
</reference>
<accession>A0A8R1YK48</accession>
<proteinExistence type="predicted"/>
<evidence type="ECO:0000313" key="1">
    <source>
        <dbReference type="EnsemblMetazoa" id="PPA29233.1"/>
    </source>
</evidence>
<evidence type="ECO:0000313" key="2">
    <source>
        <dbReference type="Proteomes" id="UP000005239"/>
    </source>
</evidence>
<accession>A0A2A6CGF9</accession>
<name>A0A2A6CGF9_PRIPA</name>
<keyword evidence="2" id="KW-1185">Reference proteome</keyword>
<dbReference type="Proteomes" id="UP000005239">
    <property type="component" value="Unassembled WGS sequence"/>
</dbReference>
<reference evidence="1" key="2">
    <citation type="submission" date="2022-06" db="UniProtKB">
        <authorList>
            <consortium name="EnsemblMetazoa"/>
        </authorList>
    </citation>
    <scope>IDENTIFICATION</scope>
    <source>
        <strain evidence="1">PS312</strain>
    </source>
</reference>
<dbReference type="AlphaFoldDB" id="A0A2A6CGF9"/>
<sequence length="158" mass="17803">MSLAKDCEKVPLFVLPVTLIFNTIHMKISHRPTCNPSVSLKWGCFFSSPSIIFPPLSSPVTINASSTCHLECIKNVSCLGFQIESNTSRCQFIECGEEGKLSTSSSKDSVNFMWSLHMKDRGDPWLRYFGSSRWDEKTLTDSYFVQSTFEAAKEALQE</sequence>